<keyword evidence="1" id="KW-0472">Membrane</keyword>
<organism evidence="2 3">
    <name type="scientific">Caerostris darwini</name>
    <dbReference type="NCBI Taxonomy" id="1538125"/>
    <lineage>
        <taxon>Eukaryota</taxon>
        <taxon>Metazoa</taxon>
        <taxon>Ecdysozoa</taxon>
        <taxon>Arthropoda</taxon>
        <taxon>Chelicerata</taxon>
        <taxon>Arachnida</taxon>
        <taxon>Araneae</taxon>
        <taxon>Araneomorphae</taxon>
        <taxon>Entelegynae</taxon>
        <taxon>Araneoidea</taxon>
        <taxon>Araneidae</taxon>
        <taxon>Caerostris</taxon>
    </lineage>
</organism>
<evidence type="ECO:0000313" key="2">
    <source>
        <dbReference type="EMBL" id="GIY14017.1"/>
    </source>
</evidence>
<evidence type="ECO:0000313" key="3">
    <source>
        <dbReference type="Proteomes" id="UP001054837"/>
    </source>
</evidence>
<proteinExistence type="predicted"/>
<sequence>MGLSPHPKTDIPTCSIIVFVLLFNFYSDIVYYSRHRSRQLWFIFVEYRMSIKRGVHRIFCLHPRIYNLKRLSAKCSLRVWNRKHQSSDVPDPRIQASKALSVRYSEPSNLEIKSANHLEFLQS</sequence>
<dbReference type="AlphaFoldDB" id="A0AAV4QXQ0"/>
<feature type="transmembrane region" description="Helical" evidence="1">
    <location>
        <begin position="15"/>
        <end position="32"/>
    </location>
</feature>
<keyword evidence="1" id="KW-1133">Transmembrane helix</keyword>
<accession>A0AAV4QXQ0</accession>
<dbReference type="Proteomes" id="UP001054837">
    <property type="component" value="Unassembled WGS sequence"/>
</dbReference>
<name>A0AAV4QXQ0_9ARAC</name>
<dbReference type="EMBL" id="BPLQ01005309">
    <property type="protein sequence ID" value="GIY14017.1"/>
    <property type="molecule type" value="Genomic_DNA"/>
</dbReference>
<evidence type="ECO:0000256" key="1">
    <source>
        <dbReference type="SAM" id="Phobius"/>
    </source>
</evidence>
<protein>
    <submittedName>
        <fullName evidence="2">Uncharacterized protein</fullName>
    </submittedName>
</protein>
<comment type="caution">
    <text evidence="2">The sequence shown here is derived from an EMBL/GenBank/DDBJ whole genome shotgun (WGS) entry which is preliminary data.</text>
</comment>
<reference evidence="2 3" key="1">
    <citation type="submission" date="2021-06" db="EMBL/GenBank/DDBJ databases">
        <title>Caerostris darwini draft genome.</title>
        <authorList>
            <person name="Kono N."/>
            <person name="Arakawa K."/>
        </authorList>
    </citation>
    <scope>NUCLEOTIDE SEQUENCE [LARGE SCALE GENOMIC DNA]</scope>
</reference>
<keyword evidence="1" id="KW-0812">Transmembrane</keyword>
<keyword evidence="3" id="KW-1185">Reference proteome</keyword>
<gene>
    <name evidence="2" type="ORF">CDAR_433921</name>
</gene>